<evidence type="ECO:0000256" key="13">
    <source>
        <dbReference type="ARBA" id="ARBA00023180"/>
    </source>
</evidence>
<proteinExistence type="inferred from homology"/>
<protein>
    <recommendedName>
        <fullName evidence="22">Acyltransferase</fullName>
        <ecNumber evidence="22">2.3.1.-</ecNumber>
    </recommendedName>
</protein>
<evidence type="ECO:0000256" key="10">
    <source>
        <dbReference type="ARBA" id="ARBA00022989"/>
    </source>
</evidence>
<evidence type="ECO:0000256" key="5">
    <source>
        <dbReference type="ARBA" id="ARBA00022516"/>
    </source>
</evidence>
<keyword evidence="14" id="KW-0012">Acyltransferase</keyword>
<dbReference type="GO" id="GO:0006651">
    <property type="term" value="P:diacylglycerol biosynthetic process"/>
    <property type="evidence" value="ECO:0007669"/>
    <property type="project" value="Ensembl"/>
</dbReference>
<evidence type="ECO:0000256" key="7">
    <source>
        <dbReference type="ARBA" id="ARBA00022692"/>
    </source>
</evidence>
<reference evidence="23" key="2">
    <citation type="submission" date="2025-08" db="UniProtKB">
        <authorList>
            <consortium name="Ensembl"/>
        </authorList>
    </citation>
    <scope>IDENTIFICATION</scope>
</reference>
<comment type="caution">
    <text evidence="22">Lacks conserved residue(s) required for the propagation of feature annotation.</text>
</comment>
<evidence type="ECO:0000256" key="19">
    <source>
        <dbReference type="ARBA" id="ARBA00043704"/>
    </source>
</evidence>
<evidence type="ECO:0000256" key="22">
    <source>
        <dbReference type="RuleBase" id="RU367023"/>
    </source>
</evidence>
<keyword evidence="12 22" id="KW-0472">Membrane</keyword>
<evidence type="ECO:0000256" key="18">
    <source>
        <dbReference type="ARBA" id="ARBA00043696"/>
    </source>
</evidence>
<dbReference type="EC" id="2.3.1.-" evidence="22"/>
<keyword evidence="13" id="KW-0325">Glycoprotein</keyword>
<comment type="catalytic activity">
    <reaction evidence="16">
        <text>a 2-acylglycerol + an acyl-CoA = a 2,3-diacyl-sn-glycerol + CoA</text>
        <dbReference type="Rhea" id="RHEA:38467"/>
        <dbReference type="ChEBI" id="CHEBI:17389"/>
        <dbReference type="ChEBI" id="CHEBI:57287"/>
        <dbReference type="ChEBI" id="CHEBI:58342"/>
        <dbReference type="ChEBI" id="CHEBI:75524"/>
    </reaction>
    <physiologicalReaction direction="left-to-right" evidence="16">
        <dbReference type="Rhea" id="RHEA:38468"/>
    </physiologicalReaction>
</comment>
<evidence type="ECO:0000256" key="2">
    <source>
        <dbReference type="ARBA" id="ARBA00004771"/>
    </source>
</evidence>
<keyword evidence="24" id="KW-1185">Reference proteome</keyword>
<evidence type="ECO:0000256" key="11">
    <source>
        <dbReference type="ARBA" id="ARBA00023098"/>
    </source>
</evidence>
<comment type="catalytic activity">
    <reaction evidence="17">
        <text>a 1-acylglycerol + an acyl-CoA = a 1,3-diacylglycerol + CoA</text>
        <dbReference type="Rhea" id="RHEA:77571"/>
        <dbReference type="ChEBI" id="CHEBI:35759"/>
        <dbReference type="ChEBI" id="CHEBI:47777"/>
        <dbReference type="ChEBI" id="CHEBI:57287"/>
        <dbReference type="ChEBI" id="CHEBI:58342"/>
    </reaction>
    <physiologicalReaction direction="left-to-right" evidence="17">
        <dbReference type="Rhea" id="RHEA:77572"/>
    </physiologicalReaction>
</comment>
<evidence type="ECO:0000256" key="3">
    <source>
        <dbReference type="ARBA" id="ARBA00005189"/>
    </source>
</evidence>
<dbReference type="GO" id="GO:0003846">
    <property type="term" value="F:2-acylglycerol O-acyltransferase activity"/>
    <property type="evidence" value="ECO:0007669"/>
    <property type="project" value="UniProtKB-EC"/>
</dbReference>
<dbReference type="PANTHER" id="PTHR12317:SF26">
    <property type="entry name" value="2-ACYLGLYCEROL O-ACYLTRANSFERASE 1"/>
    <property type="match status" value="1"/>
</dbReference>
<dbReference type="Bgee" id="ENSMODG00000021193">
    <property type="expression patterns" value="Expressed in placenta and 5 other cell types or tissues"/>
</dbReference>
<dbReference type="Pfam" id="PF03982">
    <property type="entry name" value="DAGAT"/>
    <property type="match status" value="1"/>
</dbReference>
<keyword evidence="5" id="KW-0444">Lipid biosynthesis</keyword>
<dbReference type="GO" id="GO:0004144">
    <property type="term" value="F:diacylglycerol O-acyltransferase activity"/>
    <property type="evidence" value="ECO:0007669"/>
    <property type="project" value="Ensembl"/>
</dbReference>
<comment type="catalytic activity">
    <reaction evidence="15">
        <text>a 2-acylglycerol + an acyl-CoA = a 1,2-diacyl-sn-glycerol + CoA</text>
        <dbReference type="Rhea" id="RHEA:32947"/>
        <dbReference type="ChEBI" id="CHEBI:17389"/>
        <dbReference type="ChEBI" id="CHEBI:17815"/>
        <dbReference type="ChEBI" id="CHEBI:57287"/>
        <dbReference type="ChEBI" id="CHEBI:58342"/>
    </reaction>
    <physiologicalReaction direction="left-to-right" evidence="15">
        <dbReference type="Rhea" id="RHEA:32948"/>
    </physiologicalReaction>
</comment>
<organism evidence="23 24">
    <name type="scientific">Monodelphis domestica</name>
    <name type="common">Gray short-tailed opossum</name>
    <dbReference type="NCBI Taxonomy" id="13616"/>
    <lineage>
        <taxon>Eukaryota</taxon>
        <taxon>Metazoa</taxon>
        <taxon>Chordata</taxon>
        <taxon>Craniata</taxon>
        <taxon>Vertebrata</taxon>
        <taxon>Euteleostomi</taxon>
        <taxon>Mammalia</taxon>
        <taxon>Metatheria</taxon>
        <taxon>Didelphimorphia</taxon>
        <taxon>Didelphidae</taxon>
        <taxon>Monodelphis</taxon>
    </lineage>
</organism>
<dbReference type="FunCoup" id="A0A5F8GH89">
    <property type="interactions" value="142"/>
</dbReference>
<dbReference type="GeneTree" id="ENSGT01030000234582"/>
<keyword evidence="8" id="KW-0319">Glycerol metabolism</keyword>
<evidence type="ECO:0000256" key="17">
    <source>
        <dbReference type="ARBA" id="ARBA00043685"/>
    </source>
</evidence>
<comment type="pathway">
    <text evidence="3">Lipid metabolism.</text>
</comment>
<gene>
    <name evidence="23" type="primary">MOGAT1</name>
</gene>
<keyword evidence="11" id="KW-0443">Lipid metabolism</keyword>
<evidence type="ECO:0000256" key="9">
    <source>
        <dbReference type="ARBA" id="ARBA00022824"/>
    </source>
</evidence>
<dbReference type="InParanoid" id="A0A5F8GH89"/>
<feature type="transmembrane region" description="Helical" evidence="22">
    <location>
        <begin position="21"/>
        <end position="44"/>
    </location>
</feature>
<evidence type="ECO:0000256" key="8">
    <source>
        <dbReference type="ARBA" id="ARBA00022798"/>
    </source>
</evidence>
<dbReference type="Proteomes" id="UP000002280">
    <property type="component" value="Chromosome 7"/>
</dbReference>
<dbReference type="AlphaFoldDB" id="A0A5F8GH89"/>
<evidence type="ECO:0000313" key="24">
    <source>
        <dbReference type="Proteomes" id="UP000002280"/>
    </source>
</evidence>
<comment type="catalytic activity">
    <reaction evidence="21">
        <text>a 1-acyl-sn-glycerol + an acyl-CoA = a 1,3-diacyl-sn-glycerol + CoA</text>
        <dbReference type="Rhea" id="RHEA:77559"/>
        <dbReference type="ChEBI" id="CHEBI:57287"/>
        <dbReference type="ChEBI" id="CHEBI:58342"/>
        <dbReference type="ChEBI" id="CHEBI:64683"/>
        <dbReference type="ChEBI" id="CHEBI:77272"/>
    </reaction>
    <physiologicalReaction direction="left-to-right" evidence="21">
        <dbReference type="Rhea" id="RHEA:77560"/>
    </physiologicalReaction>
</comment>
<dbReference type="CDD" id="cd07987">
    <property type="entry name" value="LPLAT_MGAT-like"/>
    <property type="match status" value="1"/>
</dbReference>
<evidence type="ECO:0000256" key="14">
    <source>
        <dbReference type="ARBA" id="ARBA00023315"/>
    </source>
</evidence>
<comment type="subcellular location">
    <subcellularLocation>
        <location evidence="1 22">Endoplasmic reticulum membrane</location>
        <topology evidence="1 22">Multi-pass membrane protein</topology>
    </subcellularLocation>
</comment>
<dbReference type="InterPro" id="IPR007130">
    <property type="entry name" value="DAGAT"/>
</dbReference>
<name>A0A5F8GH89_MONDO</name>
<reference evidence="23" key="3">
    <citation type="submission" date="2025-09" db="UniProtKB">
        <authorList>
            <consortium name="Ensembl"/>
        </authorList>
    </citation>
    <scope>IDENTIFICATION</scope>
</reference>
<sequence length="349" mass="40886">MKIQFAPLNIPLERRLQTGAVLQWIFSFIMLAKLWFGIFVILVYKNYWFIYIPYLTWLYFDWKTPELGGRRSDWVRNWTIWKHFRNYFPIHKIKVQARYIEKRTHLVKTVDLDPSHNYIFGFHPHGVLVAGAFGNFCTDHSDFKELFPGFTTYLHTFHFWFGCPFFREYFMSCGAVPVTKSSVSHVLSKEEGGNISVIVLGGAEESLYAYPGNFTLCITQRKGFIKMALTHGAYLVPVFSFGENDLFYQVNNPEGSWLRSAQKKMLQILGFTVPLFYGRGVFQYSFGLMPYRKPIHTVVGQPIPVQQTPHPTQEQIDQLHQTYLEELRNLFEMNKSKYGISEQETLVFK</sequence>
<evidence type="ECO:0000256" key="4">
    <source>
        <dbReference type="ARBA" id="ARBA00005420"/>
    </source>
</evidence>
<comment type="pathway">
    <text evidence="2">Glycerolipid metabolism; triacylglycerol biosynthesis.</text>
</comment>
<keyword evidence="7 22" id="KW-0812">Transmembrane</keyword>
<evidence type="ECO:0000256" key="15">
    <source>
        <dbReference type="ARBA" id="ARBA00043656"/>
    </source>
</evidence>
<evidence type="ECO:0000256" key="20">
    <source>
        <dbReference type="ARBA" id="ARBA00047737"/>
    </source>
</evidence>
<comment type="catalytic activity">
    <reaction evidence="18">
        <text>a 1-acylglycerol + an acyl-CoA = a 1,2-diacylglycerol + CoA</text>
        <dbReference type="Rhea" id="RHEA:39943"/>
        <dbReference type="ChEBI" id="CHEBI:35759"/>
        <dbReference type="ChEBI" id="CHEBI:49172"/>
        <dbReference type="ChEBI" id="CHEBI:57287"/>
        <dbReference type="ChEBI" id="CHEBI:58342"/>
    </reaction>
    <physiologicalReaction direction="left-to-right" evidence="18">
        <dbReference type="Rhea" id="RHEA:39944"/>
    </physiologicalReaction>
</comment>
<evidence type="ECO:0000256" key="12">
    <source>
        <dbReference type="ARBA" id="ARBA00023136"/>
    </source>
</evidence>
<evidence type="ECO:0000256" key="1">
    <source>
        <dbReference type="ARBA" id="ARBA00004477"/>
    </source>
</evidence>
<dbReference type="PANTHER" id="PTHR12317">
    <property type="entry name" value="DIACYLGLYCEROL O-ACYLTRANSFERASE"/>
    <property type="match status" value="1"/>
</dbReference>
<accession>A0A5F8GH89</accession>
<comment type="catalytic activity">
    <reaction evidence="19">
        <text>a 2-acylglycerol + an acyl-CoA = a 1,2-diacylglycerol + CoA</text>
        <dbReference type="Rhea" id="RHEA:16741"/>
        <dbReference type="ChEBI" id="CHEBI:17389"/>
        <dbReference type="ChEBI" id="CHEBI:49172"/>
        <dbReference type="ChEBI" id="CHEBI:57287"/>
        <dbReference type="ChEBI" id="CHEBI:58342"/>
        <dbReference type="EC" id="2.3.1.22"/>
    </reaction>
    <physiologicalReaction direction="left-to-right" evidence="19">
        <dbReference type="Rhea" id="RHEA:16742"/>
    </physiologicalReaction>
</comment>
<evidence type="ECO:0000313" key="23">
    <source>
        <dbReference type="Ensembl" id="ENSMODP00000046895.1"/>
    </source>
</evidence>
<comment type="similarity">
    <text evidence="4 22">Belongs to the diacylglycerol acyltransferase family.</text>
</comment>
<keyword evidence="6 22" id="KW-0808">Transferase</keyword>
<dbReference type="GO" id="GO:0005789">
    <property type="term" value="C:endoplasmic reticulum membrane"/>
    <property type="evidence" value="ECO:0007669"/>
    <property type="project" value="UniProtKB-SubCell"/>
</dbReference>
<evidence type="ECO:0000256" key="21">
    <source>
        <dbReference type="ARBA" id="ARBA00049073"/>
    </source>
</evidence>
<dbReference type="GO" id="GO:0006071">
    <property type="term" value="P:glycerol metabolic process"/>
    <property type="evidence" value="ECO:0007669"/>
    <property type="project" value="UniProtKB-KW"/>
</dbReference>
<evidence type="ECO:0000256" key="16">
    <source>
        <dbReference type="ARBA" id="ARBA00043663"/>
    </source>
</evidence>
<keyword evidence="9 22" id="KW-0256">Endoplasmic reticulum</keyword>
<keyword evidence="10 22" id="KW-1133">Transmembrane helix</keyword>
<reference evidence="23 24" key="1">
    <citation type="journal article" date="2007" name="Nature">
        <title>Genome of the marsupial Monodelphis domestica reveals innovation in non-coding sequences.</title>
        <authorList>
            <person name="Mikkelsen T.S."/>
            <person name="Wakefield M.J."/>
            <person name="Aken B."/>
            <person name="Amemiya C.T."/>
            <person name="Chang J.L."/>
            <person name="Duke S."/>
            <person name="Garber M."/>
            <person name="Gentles A.J."/>
            <person name="Goodstadt L."/>
            <person name="Heger A."/>
            <person name="Jurka J."/>
            <person name="Kamal M."/>
            <person name="Mauceli E."/>
            <person name="Searle S.M."/>
            <person name="Sharpe T."/>
            <person name="Baker M.L."/>
            <person name="Batzer M.A."/>
            <person name="Benos P.V."/>
            <person name="Belov K."/>
            <person name="Clamp M."/>
            <person name="Cook A."/>
            <person name="Cuff J."/>
            <person name="Das R."/>
            <person name="Davidow L."/>
            <person name="Deakin J.E."/>
            <person name="Fazzari M.J."/>
            <person name="Glass J.L."/>
            <person name="Grabherr M."/>
            <person name="Greally J.M."/>
            <person name="Gu W."/>
            <person name="Hore T.A."/>
            <person name="Huttley G.A."/>
            <person name="Kleber M."/>
            <person name="Jirtle R.L."/>
            <person name="Koina E."/>
            <person name="Lee J.T."/>
            <person name="Mahony S."/>
            <person name="Marra M.A."/>
            <person name="Miller R.D."/>
            <person name="Nicholls R.D."/>
            <person name="Oda M."/>
            <person name="Papenfuss A.T."/>
            <person name="Parra Z.E."/>
            <person name="Pollock D.D."/>
            <person name="Ray D.A."/>
            <person name="Schein J.E."/>
            <person name="Speed T.P."/>
            <person name="Thompson K."/>
            <person name="VandeBerg J.L."/>
            <person name="Wade C.M."/>
            <person name="Walker J.A."/>
            <person name="Waters P.D."/>
            <person name="Webber C."/>
            <person name="Weidman J.R."/>
            <person name="Xie X."/>
            <person name="Zody M.C."/>
            <person name="Baldwin J."/>
            <person name="Abdouelleil A."/>
            <person name="Abdulkadir J."/>
            <person name="Abebe A."/>
            <person name="Abera B."/>
            <person name="Abreu J."/>
            <person name="Acer S.C."/>
            <person name="Aftuck L."/>
            <person name="Alexander A."/>
            <person name="An P."/>
            <person name="Anderson E."/>
            <person name="Anderson S."/>
            <person name="Arachi H."/>
            <person name="Azer M."/>
            <person name="Bachantsang P."/>
            <person name="Barry A."/>
            <person name="Bayul T."/>
            <person name="Berlin A."/>
            <person name="Bessette D."/>
            <person name="Bloom T."/>
            <person name="Bloom T."/>
            <person name="Boguslavskiy L."/>
            <person name="Bonnet C."/>
            <person name="Boukhgalter B."/>
            <person name="Bourzgui I."/>
            <person name="Brown A."/>
            <person name="Cahill P."/>
            <person name="Channer S."/>
            <person name="Cheshatsang Y."/>
            <person name="Chuda L."/>
            <person name="Citroen M."/>
            <person name="Collymore A."/>
            <person name="Cooke P."/>
            <person name="Costello M."/>
            <person name="D'Aco K."/>
            <person name="Daza R."/>
            <person name="De Haan G."/>
            <person name="DeGray S."/>
            <person name="DeMaso C."/>
            <person name="Dhargay N."/>
            <person name="Dooley K."/>
            <person name="Dooley E."/>
            <person name="Doricent M."/>
            <person name="Dorje P."/>
            <person name="Dorjee K."/>
            <person name="Dupes A."/>
            <person name="Elong R."/>
            <person name="Falk J."/>
            <person name="Farina A."/>
            <person name="Faro S."/>
            <person name="Ferguson D."/>
            <person name="Fisher S."/>
            <person name="Foley C.D."/>
            <person name="Franke A."/>
            <person name="Friedrich D."/>
            <person name="Gadbois L."/>
            <person name="Gearin G."/>
            <person name="Gearin C.R."/>
            <person name="Giannoukos G."/>
            <person name="Goode T."/>
            <person name="Graham J."/>
            <person name="Grandbois E."/>
            <person name="Grewal S."/>
            <person name="Gyaltsen K."/>
            <person name="Hafez N."/>
            <person name="Hagos B."/>
            <person name="Hall J."/>
            <person name="Henson C."/>
            <person name="Hollinger A."/>
            <person name="Honan T."/>
            <person name="Huard M.D."/>
            <person name="Hughes L."/>
            <person name="Hurhula B."/>
            <person name="Husby M.E."/>
            <person name="Kamat A."/>
            <person name="Kanga B."/>
            <person name="Kashin S."/>
            <person name="Khazanovich D."/>
            <person name="Kisner P."/>
            <person name="Lance K."/>
            <person name="Lara M."/>
            <person name="Lee W."/>
            <person name="Lennon N."/>
            <person name="Letendre F."/>
            <person name="LeVine R."/>
            <person name="Lipovsky A."/>
            <person name="Liu X."/>
            <person name="Liu J."/>
            <person name="Liu S."/>
            <person name="Lokyitsang T."/>
            <person name="Lokyitsang Y."/>
            <person name="Lubonja R."/>
            <person name="Lui A."/>
            <person name="MacDonald P."/>
            <person name="Magnisalis V."/>
            <person name="Maru K."/>
            <person name="Matthews C."/>
            <person name="McCusker W."/>
            <person name="McDonough S."/>
            <person name="Mehta T."/>
            <person name="Meldrim J."/>
            <person name="Meneus L."/>
            <person name="Mihai O."/>
            <person name="Mihalev A."/>
            <person name="Mihova T."/>
            <person name="Mittelman R."/>
            <person name="Mlenga V."/>
            <person name="Montmayeur A."/>
            <person name="Mulrain L."/>
            <person name="Navidi A."/>
            <person name="Naylor J."/>
            <person name="Negash T."/>
            <person name="Nguyen T."/>
            <person name="Nguyen N."/>
            <person name="Nicol R."/>
            <person name="Norbu C."/>
            <person name="Norbu N."/>
            <person name="Novod N."/>
            <person name="O'Neill B."/>
            <person name="Osman S."/>
            <person name="Markiewicz E."/>
            <person name="Oyono O.L."/>
            <person name="Patti C."/>
            <person name="Phunkhang P."/>
            <person name="Pierre F."/>
            <person name="Priest M."/>
            <person name="Raghuraman S."/>
            <person name="Rege F."/>
            <person name="Reyes R."/>
            <person name="Rise C."/>
            <person name="Rogov P."/>
            <person name="Ross K."/>
            <person name="Ryan E."/>
            <person name="Settipalli S."/>
            <person name="Shea T."/>
            <person name="Sherpa N."/>
            <person name="Shi L."/>
            <person name="Shih D."/>
            <person name="Sparrow T."/>
            <person name="Spaulding J."/>
            <person name="Stalker J."/>
            <person name="Stange-Thomann N."/>
            <person name="Stavropoulos S."/>
            <person name="Stone C."/>
            <person name="Strader C."/>
            <person name="Tesfaye S."/>
            <person name="Thomson T."/>
            <person name="Thoulutsang Y."/>
            <person name="Thoulutsang D."/>
            <person name="Topham K."/>
            <person name="Topping I."/>
            <person name="Tsamla T."/>
            <person name="Vassiliev H."/>
            <person name="Vo A."/>
            <person name="Wangchuk T."/>
            <person name="Wangdi T."/>
            <person name="Weiand M."/>
            <person name="Wilkinson J."/>
            <person name="Wilson A."/>
            <person name="Yadav S."/>
            <person name="Young G."/>
            <person name="Yu Q."/>
            <person name="Zembek L."/>
            <person name="Zhong D."/>
            <person name="Zimmer A."/>
            <person name="Zwirko Z."/>
            <person name="Jaffe D.B."/>
            <person name="Alvarez P."/>
            <person name="Brockman W."/>
            <person name="Butler J."/>
            <person name="Chin C."/>
            <person name="Gnerre S."/>
            <person name="MacCallum I."/>
            <person name="Graves J.A."/>
            <person name="Ponting C.P."/>
            <person name="Breen M."/>
            <person name="Samollow P.B."/>
            <person name="Lander E.S."/>
            <person name="Lindblad-Toh K."/>
        </authorList>
    </citation>
    <scope>NUCLEOTIDE SEQUENCE [LARGE SCALE GENOMIC DNA]</scope>
</reference>
<dbReference type="STRING" id="13616.ENSMODP00000046895"/>
<comment type="catalytic activity">
    <reaction evidence="20">
        <text>a 3-acyl-sn-glycerol + an acyl-CoA = a 1,3-diacyl-sn-glycerol + CoA</text>
        <dbReference type="Rhea" id="RHEA:77555"/>
        <dbReference type="ChEBI" id="CHEBI:57287"/>
        <dbReference type="ChEBI" id="CHEBI:58342"/>
        <dbReference type="ChEBI" id="CHEBI:64760"/>
        <dbReference type="ChEBI" id="CHEBI:77272"/>
    </reaction>
    <physiologicalReaction direction="left-to-right" evidence="20">
        <dbReference type="Rhea" id="RHEA:77556"/>
    </physiologicalReaction>
</comment>
<dbReference type="OMA" id="WIKNWTL"/>
<dbReference type="Ensembl" id="ENSMODT00000087360.1">
    <property type="protein sequence ID" value="ENSMODP00000046895.1"/>
    <property type="gene ID" value="ENSMODG00000021193.4"/>
</dbReference>
<evidence type="ECO:0000256" key="6">
    <source>
        <dbReference type="ARBA" id="ARBA00022679"/>
    </source>
</evidence>